<dbReference type="OrthoDB" id="8456019at2"/>
<accession>A0A518FX79</accession>
<reference evidence="1 2" key="1">
    <citation type="submission" date="2019-02" db="EMBL/GenBank/DDBJ databases">
        <title>Deep-cultivation of Planctomycetes and their phenomic and genomic characterization uncovers novel biology.</title>
        <authorList>
            <person name="Wiegand S."/>
            <person name="Jogler M."/>
            <person name="Boedeker C."/>
            <person name="Pinto D."/>
            <person name="Vollmers J."/>
            <person name="Rivas-Marin E."/>
            <person name="Kohn T."/>
            <person name="Peeters S.H."/>
            <person name="Heuer A."/>
            <person name="Rast P."/>
            <person name="Oberbeckmann S."/>
            <person name="Bunk B."/>
            <person name="Jeske O."/>
            <person name="Meyerdierks A."/>
            <person name="Storesund J.E."/>
            <person name="Kallscheuer N."/>
            <person name="Luecker S."/>
            <person name="Lage O.M."/>
            <person name="Pohl T."/>
            <person name="Merkel B.J."/>
            <person name="Hornburger P."/>
            <person name="Mueller R.-W."/>
            <person name="Bruemmer F."/>
            <person name="Labrenz M."/>
            <person name="Spormann A.M."/>
            <person name="Op den Camp H."/>
            <person name="Overmann J."/>
            <person name="Amann R."/>
            <person name="Jetten M.S.M."/>
            <person name="Mascher T."/>
            <person name="Medema M.H."/>
            <person name="Devos D.P."/>
            <person name="Kaster A.-K."/>
            <person name="Ovreas L."/>
            <person name="Rohde M."/>
            <person name="Galperin M.Y."/>
            <person name="Jogler C."/>
        </authorList>
    </citation>
    <scope>NUCLEOTIDE SEQUENCE [LARGE SCALE GENOMIC DNA]</scope>
    <source>
        <strain evidence="1 2">Pan153</strain>
    </source>
</reference>
<name>A0A518FX79_9PLAN</name>
<proteinExistence type="predicted"/>
<protein>
    <submittedName>
        <fullName evidence="1">Uncharacterized protein</fullName>
    </submittedName>
</protein>
<dbReference type="AlphaFoldDB" id="A0A518FX79"/>
<gene>
    <name evidence="1" type="ORF">Pan153_56600</name>
</gene>
<sequence length="373" mass="42417">MTSNFLSPRLCGKRFDDHAIPLEFLQDLAVLEEMIVEVAKWKFLEEHSERKRSPRRFTEGIELKLVGINEGSVMPVIALVVTSNVLFHENTEYFEKARDSIIDAIAAVEKHEPATDFLPEKALSYFDRFGRNLRDEEAIEFTSSKHTQPARLTKDTRRKLLLSSTKVKELTEETLVRGAIHEADQQKMTFQIQRIDGKKLRGPIPMQHFDTILEAFQGYKDGVKVLLHAIGKFDRSSNLQSLESIEHISILDPIDVSARLEELRLLKDGWLDGKGIAPDNSGLDWLSNIFEEKYPDHLPLPLIFPTAEGCVLVEWSINDNEISIEIDLSNHTGNWHSLNLTSDKEVSAELGLDTKDAWEFIITEISKPIEGTS</sequence>
<dbReference type="Proteomes" id="UP000320839">
    <property type="component" value="Chromosome"/>
</dbReference>
<dbReference type="RefSeq" id="WP_145459555.1">
    <property type="nucleotide sequence ID" value="NZ_CP036317.1"/>
</dbReference>
<dbReference type="EMBL" id="CP036317">
    <property type="protein sequence ID" value="QDV20979.1"/>
    <property type="molecule type" value="Genomic_DNA"/>
</dbReference>
<organism evidence="1 2">
    <name type="scientific">Gimesia panareensis</name>
    <dbReference type="NCBI Taxonomy" id="2527978"/>
    <lineage>
        <taxon>Bacteria</taxon>
        <taxon>Pseudomonadati</taxon>
        <taxon>Planctomycetota</taxon>
        <taxon>Planctomycetia</taxon>
        <taxon>Planctomycetales</taxon>
        <taxon>Planctomycetaceae</taxon>
        <taxon>Gimesia</taxon>
    </lineage>
</organism>
<evidence type="ECO:0000313" key="2">
    <source>
        <dbReference type="Proteomes" id="UP000320839"/>
    </source>
</evidence>
<evidence type="ECO:0000313" key="1">
    <source>
        <dbReference type="EMBL" id="QDV20979.1"/>
    </source>
</evidence>